<keyword evidence="3" id="KW-0963">Cytoplasm</keyword>
<feature type="signal peptide" evidence="13">
    <location>
        <begin position="1"/>
        <end position="21"/>
    </location>
</feature>
<feature type="domain" description="EGF-like" evidence="14">
    <location>
        <begin position="766"/>
        <end position="803"/>
    </location>
</feature>
<evidence type="ECO:0000256" key="12">
    <source>
        <dbReference type="SAM" id="MobiDB-lite"/>
    </source>
</evidence>
<evidence type="ECO:0000256" key="11">
    <source>
        <dbReference type="PROSITE-ProRule" id="PRU00076"/>
    </source>
</evidence>
<dbReference type="GO" id="GO:0005509">
    <property type="term" value="F:calcium ion binding"/>
    <property type="evidence" value="ECO:0007669"/>
    <property type="project" value="InterPro"/>
</dbReference>
<comment type="subcellular location">
    <subcellularLocation>
        <location evidence="1">Cytoplasm</location>
    </subcellularLocation>
    <subcellularLocation>
        <location evidence="2">Secreted</location>
    </subcellularLocation>
</comment>
<comment type="caution">
    <text evidence="11">Lacks conserved residue(s) required for the propagation of feature annotation.</text>
</comment>
<dbReference type="InterPro" id="IPR000742">
    <property type="entry name" value="EGF"/>
</dbReference>
<evidence type="ECO:0000259" key="14">
    <source>
        <dbReference type="PROSITE" id="PS50026"/>
    </source>
</evidence>
<keyword evidence="5 11" id="KW-0245">EGF-like domain</keyword>
<feature type="chain" id="PRO_5012179934" evidence="13">
    <location>
        <begin position="22"/>
        <end position="847"/>
    </location>
</feature>
<dbReference type="EMBL" id="LSMT01000348">
    <property type="protein sequence ID" value="PFX19696.1"/>
    <property type="molecule type" value="Genomic_DNA"/>
</dbReference>
<name>A0A2B4RRA1_STYPI</name>
<dbReference type="SMART" id="SM00179">
    <property type="entry name" value="EGF_CA"/>
    <property type="match status" value="4"/>
</dbReference>
<comment type="caution">
    <text evidence="15">The sequence shown here is derived from an EMBL/GenBank/DDBJ whole genome shotgun (WGS) entry which is preliminary data.</text>
</comment>
<accession>A0A2B4RRA1</accession>
<dbReference type="InterPro" id="IPR001881">
    <property type="entry name" value="EGF-like_Ca-bd_dom"/>
</dbReference>
<evidence type="ECO:0000256" key="1">
    <source>
        <dbReference type="ARBA" id="ARBA00004496"/>
    </source>
</evidence>
<evidence type="ECO:0000256" key="7">
    <source>
        <dbReference type="ARBA" id="ARBA00022737"/>
    </source>
</evidence>
<keyword evidence="9 11" id="KW-1015">Disulfide bond</keyword>
<evidence type="ECO:0000256" key="2">
    <source>
        <dbReference type="ARBA" id="ARBA00004613"/>
    </source>
</evidence>
<dbReference type="CDD" id="cd00054">
    <property type="entry name" value="EGF_CA"/>
    <property type="match status" value="4"/>
</dbReference>
<dbReference type="InterPro" id="IPR051830">
    <property type="entry name" value="NOTCH_homolog"/>
</dbReference>
<feature type="domain" description="EGF-like" evidence="14">
    <location>
        <begin position="729"/>
        <end position="765"/>
    </location>
</feature>
<evidence type="ECO:0000313" key="15">
    <source>
        <dbReference type="EMBL" id="PFX19696.1"/>
    </source>
</evidence>
<dbReference type="SMART" id="SM00181">
    <property type="entry name" value="EGF"/>
    <property type="match status" value="4"/>
</dbReference>
<feature type="domain" description="EGF-like" evidence="14">
    <location>
        <begin position="655"/>
        <end position="691"/>
    </location>
</feature>
<dbReference type="PROSITE" id="PS01186">
    <property type="entry name" value="EGF_2"/>
    <property type="match status" value="4"/>
</dbReference>
<dbReference type="FunFam" id="2.10.25.10:FF:000173">
    <property type="entry name" value="Neurogenic locus notch protein 2"/>
    <property type="match status" value="1"/>
</dbReference>
<evidence type="ECO:0000256" key="8">
    <source>
        <dbReference type="ARBA" id="ARBA00022837"/>
    </source>
</evidence>
<dbReference type="PANTHER" id="PTHR24033">
    <property type="entry name" value="EGF-LIKE DOMAIN-CONTAINING PROTEIN"/>
    <property type="match status" value="1"/>
</dbReference>
<dbReference type="Pfam" id="PF00008">
    <property type="entry name" value="EGF"/>
    <property type="match status" value="4"/>
</dbReference>
<keyword evidence="8" id="KW-0106">Calcium</keyword>
<feature type="disulfide bond" evidence="11">
    <location>
        <begin position="718"/>
        <end position="727"/>
    </location>
</feature>
<dbReference type="FunFam" id="2.10.25.10:FF:000425">
    <property type="entry name" value="Eyes shut homolog"/>
    <property type="match status" value="1"/>
</dbReference>
<dbReference type="AlphaFoldDB" id="A0A2B4RRA1"/>
<evidence type="ECO:0000256" key="9">
    <source>
        <dbReference type="ARBA" id="ARBA00023157"/>
    </source>
</evidence>
<dbReference type="PROSITE" id="PS00022">
    <property type="entry name" value="EGF_1"/>
    <property type="match status" value="4"/>
</dbReference>
<feature type="region of interest" description="Disordered" evidence="12">
    <location>
        <begin position="173"/>
        <end position="194"/>
    </location>
</feature>
<dbReference type="PANTHER" id="PTHR24033:SF151">
    <property type="entry name" value="NOTCH 2"/>
    <property type="match status" value="1"/>
</dbReference>
<dbReference type="GO" id="GO:0005576">
    <property type="term" value="C:extracellular region"/>
    <property type="evidence" value="ECO:0007669"/>
    <property type="project" value="UniProtKB-SubCell"/>
</dbReference>
<reference evidence="16" key="1">
    <citation type="journal article" date="2017" name="bioRxiv">
        <title>Comparative analysis of the genomes of Stylophora pistillata and Acropora digitifera provides evidence for extensive differences between species of corals.</title>
        <authorList>
            <person name="Voolstra C.R."/>
            <person name="Li Y."/>
            <person name="Liew Y.J."/>
            <person name="Baumgarten S."/>
            <person name="Zoccola D."/>
            <person name="Flot J.-F."/>
            <person name="Tambutte S."/>
            <person name="Allemand D."/>
            <person name="Aranda M."/>
        </authorList>
    </citation>
    <scope>NUCLEOTIDE SEQUENCE [LARGE SCALE GENOMIC DNA]</scope>
</reference>
<feature type="disulfide bond" evidence="11">
    <location>
        <begin position="793"/>
        <end position="802"/>
    </location>
</feature>
<dbReference type="Gene3D" id="2.10.25.10">
    <property type="entry name" value="Laminin"/>
    <property type="match status" value="4"/>
</dbReference>
<feature type="disulfide bond" evidence="11">
    <location>
        <begin position="681"/>
        <end position="690"/>
    </location>
</feature>
<keyword evidence="4" id="KW-0964">Secreted</keyword>
<evidence type="ECO:0000256" key="4">
    <source>
        <dbReference type="ARBA" id="ARBA00022525"/>
    </source>
</evidence>
<feature type="compositionally biased region" description="Basic and acidic residues" evidence="12">
    <location>
        <begin position="180"/>
        <end position="194"/>
    </location>
</feature>
<feature type="region of interest" description="Disordered" evidence="12">
    <location>
        <begin position="43"/>
        <end position="65"/>
    </location>
</feature>
<gene>
    <name evidence="15" type="primary">NOTCH2NL</name>
    <name evidence="15" type="ORF">AWC38_SpisGene15892</name>
</gene>
<organism evidence="15 16">
    <name type="scientific">Stylophora pistillata</name>
    <name type="common">Smooth cauliflower coral</name>
    <dbReference type="NCBI Taxonomy" id="50429"/>
    <lineage>
        <taxon>Eukaryota</taxon>
        <taxon>Metazoa</taxon>
        <taxon>Cnidaria</taxon>
        <taxon>Anthozoa</taxon>
        <taxon>Hexacorallia</taxon>
        <taxon>Scleractinia</taxon>
        <taxon>Astrocoeniina</taxon>
        <taxon>Pocilloporidae</taxon>
        <taxon>Stylophora</taxon>
    </lineage>
</organism>
<sequence length="847" mass="93262">MNPSAFLCFVHFFIALELIGTNRITGLHRSHVNLLPSRDGRVTNGQGNIRYNNRQAKTEGGPTIDSVKRWRIKQDNSHLQDKNDSNSKPCEGKSCLWSTRHPFKTKPKDSVVNHRRRRQSVFLAKALDMLDHARPGEGSNFATRATANRPFKPITGIDKNTNKFTVKNSTLVNKPTKNQAGDKRQGWSDPTSEMRPRFFFNSAPAEYVEQKPPSLRTGQGPGNLVLPPETRAGPHVPPHLHRINTFLKGVNDGLHMGKHPVRFPHIPANVVGNPLSHRMTAPSHFHNHLRHHQFGPPPYAIHINAPPRLEPPLPPPNLIPQNIPPFPQPPPEVLGEPMPPLNPPVGIEPPNPPKNDAAMPGDVNMLPPGGIPMPPPPINLPESTPLEDFSPVLPPRPPSGVDPLSPDFEIMPPAVIPIHTTHPIDAPIGIPSDLHMTPPQGVPMSPPEAALQGIPMPGEEPPMPLPHHVQRAPFPVAVPSPPRIENVPYPVPVPGPPSIQPLVVPVQVPSPPKIQRVPVPVESPPKIQNVPVPVPVAVPSPPQIRHVPYPVALPVKQPGEIQKIFYPIAVPQPSQIHHVPFPVYIRYPPEIRRIPVPVALPPKPFPVPVPSPPHYVIHRVPYPVMFPQKVPYPVPLVVQHHHIHEDVGNTRESVSNGQCLVNLCLNGGTCSAYMNTYRCHCPNGFQGKHCEEQNMCEPNPCKNFGTCSQVEHEYECTCTKGFIGKNCDRADPCFPSPCENGATCSSDGSSYSCTCRIGWIGKNCQVESKCLPINPCQNGGTCTEAQGRYQCDCSPGWSGLSCEVSAPETLHQRVICDNCHTSDDFIEQRNKLHHRLTAVKKWKVSRG</sequence>
<evidence type="ECO:0000256" key="10">
    <source>
        <dbReference type="ARBA" id="ARBA00023180"/>
    </source>
</evidence>
<feature type="compositionally biased region" description="Polar residues" evidence="12">
    <location>
        <begin position="43"/>
        <end position="55"/>
    </location>
</feature>
<dbReference type="FunFam" id="2.10.25.10:FF:000321">
    <property type="entry name" value="Protein delta homolog 1"/>
    <property type="match status" value="1"/>
</dbReference>
<feature type="domain" description="EGF-like" evidence="14">
    <location>
        <begin position="692"/>
        <end position="728"/>
    </location>
</feature>
<keyword evidence="6 13" id="KW-0732">Signal</keyword>
<evidence type="ECO:0000256" key="5">
    <source>
        <dbReference type="ARBA" id="ARBA00022536"/>
    </source>
</evidence>
<keyword evidence="7" id="KW-0677">Repeat</keyword>
<dbReference type="SUPFAM" id="SSF57196">
    <property type="entry name" value="EGF/Laminin"/>
    <property type="match status" value="4"/>
</dbReference>
<evidence type="ECO:0000256" key="3">
    <source>
        <dbReference type="ARBA" id="ARBA00022490"/>
    </source>
</evidence>
<protein>
    <submittedName>
        <fullName evidence="15">Notch-like 2 N-terminal-like protein</fullName>
    </submittedName>
</protein>
<feature type="disulfide bond" evidence="11">
    <location>
        <begin position="755"/>
        <end position="764"/>
    </location>
</feature>
<dbReference type="FunFam" id="2.10.25.10:FF:000255">
    <property type="entry name" value="Sushi, nidogen and EGF-like domains 1"/>
    <property type="match status" value="1"/>
</dbReference>
<keyword evidence="16" id="KW-1185">Reference proteome</keyword>
<dbReference type="Proteomes" id="UP000225706">
    <property type="component" value="Unassembled WGS sequence"/>
</dbReference>
<evidence type="ECO:0000256" key="6">
    <source>
        <dbReference type="ARBA" id="ARBA00022729"/>
    </source>
</evidence>
<dbReference type="PROSITE" id="PS50026">
    <property type="entry name" value="EGF_3"/>
    <property type="match status" value="4"/>
</dbReference>
<dbReference type="OrthoDB" id="10045365at2759"/>
<proteinExistence type="predicted"/>
<evidence type="ECO:0000256" key="13">
    <source>
        <dbReference type="SAM" id="SignalP"/>
    </source>
</evidence>
<keyword evidence="10" id="KW-0325">Glycoprotein</keyword>
<dbReference type="GO" id="GO:0005737">
    <property type="term" value="C:cytoplasm"/>
    <property type="evidence" value="ECO:0007669"/>
    <property type="project" value="UniProtKB-SubCell"/>
</dbReference>
<evidence type="ECO:0000313" key="16">
    <source>
        <dbReference type="Proteomes" id="UP000225706"/>
    </source>
</evidence>